<protein>
    <submittedName>
        <fullName evidence="1">3777_t:CDS:1</fullName>
    </submittedName>
</protein>
<reference evidence="1" key="1">
    <citation type="submission" date="2021-06" db="EMBL/GenBank/DDBJ databases">
        <authorList>
            <person name="Kallberg Y."/>
            <person name="Tangrot J."/>
            <person name="Rosling A."/>
        </authorList>
    </citation>
    <scope>NUCLEOTIDE SEQUENCE</scope>
    <source>
        <strain evidence="1">BR232B</strain>
    </source>
</reference>
<dbReference type="AlphaFoldDB" id="A0A9N9DJY8"/>
<name>A0A9N9DJY8_9GLOM</name>
<dbReference type="EMBL" id="CAJVPI010002248">
    <property type="protein sequence ID" value="CAG8639138.1"/>
    <property type="molecule type" value="Genomic_DNA"/>
</dbReference>
<dbReference type="Proteomes" id="UP000789739">
    <property type="component" value="Unassembled WGS sequence"/>
</dbReference>
<keyword evidence="2" id="KW-1185">Reference proteome</keyword>
<sequence>MSEPNNMNNDYDRHYNNVCQSSFQDFNFNNADPPIYMPINSQAQPHTQGFRPSAASFPPSRNVSMNAMDYGNTGNYAYQDNSPVSHFHTGNVVNATNGQLNTPNHDQAKAHHVNSSRPLQISFQTYCGSPNLYSDTTNDGPTDNNSQHFGIANNTYISYTLIQMATSPEYVVMREERTQSVLGTVSAVASIGEMLALTRM</sequence>
<accession>A0A9N9DJY8</accession>
<organism evidence="1 2">
    <name type="scientific">Paraglomus brasilianum</name>
    <dbReference type="NCBI Taxonomy" id="144538"/>
    <lineage>
        <taxon>Eukaryota</taxon>
        <taxon>Fungi</taxon>
        <taxon>Fungi incertae sedis</taxon>
        <taxon>Mucoromycota</taxon>
        <taxon>Glomeromycotina</taxon>
        <taxon>Glomeromycetes</taxon>
        <taxon>Paraglomerales</taxon>
        <taxon>Paraglomeraceae</taxon>
        <taxon>Paraglomus</taxon>
    </lineage>
</organism>
<comment type="caution">
    <text evidence="1">The sequence shown here is derived from an EMBL/GenBank/DDBJ whole genome shotgun (WGS) entry which is preliminary data.</text>
</comment>
<proteinExistence type="predicted"/>
<gene>
    <name evidence="1" type="ORF">PBRASI_LOCUS9675</name>
</gene>
<evidence type="ECO:0000313" key="1">
    <source>
        <dbReference type="EMBL" id="CAG8639138.1"/>
    </source>
</evidence>
<evidence type="ECO:0000313" key="2">
    <source>
        <dbReference type="Proteomes" id="UP000789739"/>
    </source>
</evidence>